<name>A0A016WXV3_9BILA</name>
<keyword evidence="2" id="KW-1185">Reference proteome</keyword>
<dbReference type="EMBL" id="JARK01000055">
    <property type="protein sequence ID" value="EYC44639.1"/>
    <property type="molecule type" value="Genomic_DNA"/>
</dbReference>
<evidence type="ECO:0000313" key="1">
    <source>
        <dbReference type="EMBL" id="EYC44639.1"/>
    </source>
</evidence>
<proteinExistence type="predicted"/>
<evidence type="ECO:0000313" key="2">
    <source>
        <dbReference type="Proteomes" id="UP000024635"/>
    </source>
</evidence>
<sequence length="111" mass="12609">MVDEVNVTLQAIPFMKKSDDLEHHCLNKARSMTRLVQTNPYAFVPLSDRFYLMSKGYIPFVSRPKWTCRENLPVTLVATTAAEDQMAHLNARFQAPKQADAPLTNWNKLGG</sequence>
<dbReference type="AlphaFoldDB" id="A0A016WXV3"/>
<protein>
    <submittedName>
        <fullName evidence="1">Uncharacterized protein</fullName>
    </submittedName>
</protein>
<comment type="caution">
    <text evidence="1">The sequence shown here is derived from an EMBL/GenBank/DDBJ whole genome shotgun (WGS) entry which is preliminary data.</text>
</comment>
<accession>A0A016WXV3</accession>
<gene>
    <name evidence="1" type="primary">Acey_s0455.g1766</name>
    <name evidence="1" type="ORF">Y032_0455g1766</name>
</gene>
<dbReference type="Proteomes" id="UP000024635">
    <property type="component" value="Unassembled WGS sequence"/>
</dbReference>
<dbReference type="OrthoDB" id="10494280at2759"/>
<organism evidence="1 2">
    <name type="scientific">Ancylostoma ceylanicum</name>
    <dbReference type="NCBI Taxonomy" id="53326"/>
    <lineage>
        <taxon>Eukaryota</taxon>
        <taxon>Metazoa</taxon>
        <taxon>Ecdysozoa</taxon>
        <taxon>Nematoda</taxon>
        <taxon>Chromadorea</taxon>
        <taxon>Rhabditida</taxon>
        <taxon>Rhabditina</taxon>
        <taxon>Rhabditomorpha</taxon>
        <taxon>Strongyloidea</taxon>
        <taxon>Ancylostomatidae</taxon>
        <taxon>Ancylostomatinae</taxon>
        <taxon>Ancylostoma</taxon>
    </lineage>
</organism>
<reference evidence="2" key="1">
    <citation type="journal article" date="2015" name="Nat. Genet.">
        <title>The genome and transcriptome of the zoonotic hookworm Ancylostoma ceylanicum identify infection-specific gene families.</title>
        <authorList>
            <person name="Schwarz E.M."/>
            <person name="Hu Y."/>
            <person name="Antoshechkin I."/>
            <person name="Miller M.M."/>
            <person name="Sternberg P.W."/>
            <person name="Aroian R.V."/>
        </authorList>
    </citation>
    <scope>NUCLEOTIDE SEQUENCE</scope>
    <source>
        <strain evidence="2">HY135</strain>
    </source>
</reference>